<evidence type="ECO:0000256" key="7">
    <source>
        <dbReference type="ARBA" id="ARBA00023180"/>
    </source>
</evidence>
<evidence type="ECO:0000313" key="10">
    <source>
        <dbReference type="EMBL" id="KAK9885362.1"/>
    </source>
</evidence>
<accession>A0AAW1UZC9</accession>
<dbReference type="Pfam" id="PF17064">
    <property type="entry name" value="QVR"/>
    <property type="match status" value="1"/>
</dbReference>
<dbReference type="GO" id="GO:0032222">
    <property type="term" value="P:regulation of synaptic transmission, cholinergic"/>
    <property type="evidence" value="ECO:0007669"/>
    <property type="project" value="InterPro"/>
</dbReference>
<evidence type="ECO:0008006" key="12">
    <source>
        <dbReference type="Google" id="ProtNLM"/>
    </source>
</evidence>
<evidence type="ECO:0000256" key="8">
    <source>
        <dbReference type="ARBA" id="ARBA00023288"/>
    </source>
</evidence>
<proteinExistence type="predicted"/>
<evidence type="ECO:0000256" key="1">
    <source>
        <dbReference type="ARBA" id="ARBA00004589"/>
    </source>
</evidence>
<dbReference type="GO" id="GO:0030431">
    <property type="term" value="P:sleep"/>
    <property type="evidence" value="ECO:0007669"/>
    <property type="project" value="InterPro"/>
</dbReference>
<dbReference type="AlphaFoldDB" id="A0AAW1UZC9"/>
<keyword evidence="5" id="KW-1133">Transmembrane helix</keyword>
<comment type="caution">
    <text evidence="10">The sequence shown here is derived from an EMBL/GenBank/DDBJ whole genome shotgun (WGS) entry which is preliminary data.</text>
</comment>
<evidence type="ECO:0000256" key="2">
    <source>
        <dbReference type="ARBA" id="ARBA00022622"/>
    </source>
</evidence>
<reference evidence="10 11" key="1">
    <citation type="submission" date="2023-03" db="EMBL/GenBank/DDBJ databases">
        <title>Genome insight into feeding habits of ladybird beetles.</title>
        <authorList>
            <person name="Li H.-S."/>
            <person name="Huang Y.-H."/>
            <person name="Pang H."/>
        </authorList>
    </citation>
    <scope>NUCLEOTIDE SEQUENCE [LARGE SCALE GENOMIC DNA]</scope>
    <source>
        <strain evidence="10">SYSU_2023b</strain>
        <tissue evidence="10">Whole body</tissue>
    </source>
</reference>
<dbReference type="InterPro" id="IPR050975">
    <property type="entry name" value="Sleep_regulator"/>
</dbReference>
<sequence length="152" mass="16775">MILINILLVSLKLYCVYSISCYRCETTSSTIQSQCTDGPRYGEPEDCEKPSRANISSRANLQYTELKPKHCLKVTGVDTNGKEYIARGCIPHPGGTCEQVVNTKGFFLGVVGGVKNLQCYPCKEDECNSSLTVRSCLFIVLTIVIATSLFKF</sequence>
<protein>
    <recommendedName>
        <fullName evidence="12">Protein sleepless</fullName>
    </recommendedName>
</protein>
<evidence type="ECO:0000256" key="6">
    <source>
        <dbReference type="ARBA" id="ARBA00023136"/>
    </source>
</evidence>
<dbReference type="Proteomes" id="UP001431783">
    <property type="component" value="Unassembled WGS sequence"/>
</dbReference>
<evidence type="ECO:0000313" key="11">
    <source>
        <dbReference type="Proteomes" id="UP001431783"/>
    </source>
</evidence>
<keyword evidence="4 9" id="KW-0732">Signal</keyword>
<keyword evidence="3" id="KW-0812">Transmembrane</keyword>
<dbReference type="PANTHER" id="PTHR33562">
    <property type="entry name" value="ATILLA, ISOFORM B-RELATED-RELATED"/>
    <property type="match status" value="1"/>
</dbReference>
<name>A0AAW1UZC9_9CUCU</name>
<feature type="chain" id="PRO_5043957299" description="Protein sleepless" evidence="9">
    <location>
        <begin position="19"/>
        <end position="152"/>
    </location>
</feature>
<keyword evidence="6" id="KW-0472">Membrane</keyword>
<gene>
    <name evidence="10" type="ORF">WA026_010859</name>
</gene>
<organism evidence="10 11">
    <name type="scientific">Henosepilachna vigintioctopunctata</name>
    <dbReference type="NCBI Taxonomy" id="420089"/>
    <lineage>
        <taxon>Eukaryota</taxon>
        <taxon>Metazoa</taxon>
        <taxon>Ecdysozoa</taxon>
        <taxon>Arthropoda</taxon>
        <taxon>Hexapoda</taxon>
        <taxon>Insecta</taxon>
        <taxon>Pterygota</taxon>
        <taxon>Neoptera</taxon>
        <taxon>Endopterygota</taxon>
        <taxon>Coleoptera</taxon>
        <taxon>Polyphaga</taxon>
        <taxon>Cucujiformia</taxon>
        <taxon>Coccinelloidea</taxon>
        <taxon>Coccinellidae</taxon>
        <taxon>Epilachninae</taxon>
        <taxon>Epilachnini</taxon>
        <taxon>Henosepilachna</taxon>
    </lineage>
</organism>
<keyword evidence="2" id="KW-0336">GPI-anchor</keyword>
<dbReference type="GO" id="GO:0098552">
    <property type="term" value="C:side of membrane"/>
    <property type="evidence" value="ECO:0007669"/>
    <property type="project" value="UniProtKB-KW"/>
</dbReference>
<feature type="signal peptide" evidence="9">
    <location>
        <begin position="1"/>
        <end position="18"/>
    </location>
</feature>
<evidence type="ECO:0000256" key="3">
    <source>
        <dbReference type="ARBA" id="ARBA00022692"/>
    </source>
</evidence>
<evidence type="ECO:0000256" key="4">
    <source>
        <dbReference type="ARBA" id="ARBA00022729"/>
    </source>
</evidence>
<keyword evidence="11" id="KW-1185">Reference proteome</keyword>
<keyword evidence="7" id="KW-0325">Glycoprotein</keyword>
<dbReference type="EMBL" id="JARQZJ010000095">
    <property type="protein sequence ID" value="KAK9885362.1"/>
    <property type="molecule type" value="Genomic_DNA"/>
</dbReference>
<dbReference type="InterPro" id="IPR031424">
    <property type="entry name" value="QVR-like"/>
</dbReference>
<keyword evidence="8" id="KW-0449">Lipoprotein</keyword>
<comment type="subcellular location">
    <subcellularLocation>
        <location evidence="1">Membrane</location>
        <topology evidence="1">Lipid-anchor</topology>
        <topology evidence="1">GPI-anchor</topology>
    </subcellularLocation>
</comment>
<evidence type="ECO:0000256" key="5">
    <source>
        <dbReference type="ARBA" id="ARBA00022989"/>
    </source>
</evidence>
<dbReference type="PANTHER" id="PTHR33562:SF20">
    <property type="entry name" value="PROTEIN QUIVER"/>
    <property type="match status" value="1"/>
</dbReference>
<evidence type="ECO:0000256" key="9">
    <source>
        <dbReference type="SAM" id="SignalP"/>
    </source>
</evidence>